<accession>A0A8H7BTD2</accession>
<evidence type="ECO:0000313" key="2">
    <source>
        <dbReference type="Proteomes" id="UP000605846"/>
    </source>
</evidence>
<proteinExistence type="predicted"/>
<reference evidence="1" key="1">
    <citation type="submission" date="2020-01" db="EMBL/GenBank/DDBJ databases">
        <title>Genome Sequencing of Three Apophysomyces-Like Fungal Strains Confirms a Novel Fungal Genus in the Mucoromycota with divergent Burkholderia-like Endosymbiotic Bacteria.</title>
        <authorList>
            <person name="Stajich J.E."/>
            <person name="Macias A.M."/>
            <person name="Carter-House D."/>
            <person name="Lovett B."/>
            <person name="Kasson L.R."/>
            <person name="Berry K."/>
            <person name="Grigoriev I."/>
            <person name="Chang Y."/>
            <person name="Spatafora J."/>
            <person name="Kasson M.T."/>
        </authorList>
    </citation>
    <scope>NUCLEOTIDE SEQUENCE</scope>
    <source>
        <strain evidence="1">NRRL A-21654</strain>
    </source>
</reference>
<protein>
    <submittedName>
        <fullName evidence="1">Uncharacterized protein</fullName>
    </submittedName>
</protein>
<dbReference type="OrthoDB" id="2218000at2759"/>
<evidence type="ECO:0000313" key="1">
    <source>
        <dbReference type="EMBL" id="KAF7727230.1"/>
    </source>
</evidence>
<dbReference type="Proteomes" id="UP000605846">
    <property type="component" value="Unassembled WGS sequence"/>
</dbReference>
<comment type="caution">
    <text evidence="1">The sequence shown here is derived from an EMBL/GenBank/DDBJ whole genome shotgun (WGS) entry which is preliminary data.</text>
</comment>
<sequence>MEKSIHEQDVHDQEDGNDLIQEEISKWEAIDQEQRKEAEDVDEDDETTLAGKKRKYRHTVLERYEFTTGACPQDPYLLPSGAKLYEKWHIYKAHAVDRMKRSGLYLAADLYEVLYVILDFTGTLKAKYMCEDTYISDELQLCVTKVLRKLAAQNKNISRRTFELELLVLSKDFEEDECVLIDIIRCCIQKLPFTDSVHEIGEMELITTYLDPVLATMLNRPEKNKYFRWLNQQVIEYGAESTNLRPDATMSLDPTKQETYAAGYCEVKPSAAKKRYQDTHLDTLRTALFCKDALDRGEIRCTLGIQTVGTHVDIYLCTLESEALYPENFDVPTSLSKLPKFITDLDKCKRILKVYDQHCVKQSGTDIERMKRPSVPIEQLFKVLNTIIPPNFKPTLDFN</sequence>
<organism evidence="1 2">
    <name type="scientific">Apophysomyces ossiformis</name>
    <dbReference type="NCBI Taxonomy" id="679940"/>
    <lineage>
        <taxon>Eukaryota</taxon>
        <taxon>Fungi</taxon>
        <taxon>Fungi incertae sedis</taxon>
        <taxon>Mucoromycota</taxon>
        <taxon>Mucoromycotina</taxon>
        <taxon>Mucoromycetes</taxon>
        <taxon>Mucorales</taxon>
        <taxon>Mucorineae</taxon>
        <taxon>Mucoraceae</taxon>
        <taxon>Apophysomyces</taxon>
    </lineage>
</organism>
<gene>
    <name evidence="1" type="ORF">EC973_007843</name>
</gene>
<name>A0A8H7BTD2_9FUNG</name>
<dbReference type="AlphaFoldDB" id="A0A8H7BTD2"/>
<dbReference type="EMBL" id="JABAYA010000061">
    <property type="protein sequence ID" value="KAF7727230.1"/>
    <property type="molecule type" value="Genomic_DNA"/>
</dbReference>
<keyword evidence="2" id="KW-1185">Reference proteome</keyword>